<protein>
    <submittedName>
        <fullName evidence="1">Uncharacterized protein</fullName>
    </submittedName>
</protein>
<dbReference type="Proteomes" id="UP000224740">
    <property type="component" value="Unassembled WGS sequence"/>
</dbReference>
<dbReference type="EMBL" id="CP032101">
    <property type="protein sequence ID" value="AXX87125.1"/>
    <property type="molecule type" value="Genomic_DNA"/>
</dbReference>
<sequence>MTKHIDKNTLFNTFGIDCFNSLEEAINKMPPSIVEYHLNNLDTHECEVYFNKRDIEKSVNFGEYSIYLDYSDNIYIEIDIEEDNYTNSFF</sequence>
<accession>A0A347TKJ7</accession>
<name>A0A347TKJ7_9BACT</name>
<gene>
    <name evidence="1" type="ORF">AMRN_1389</name>
    <name evidence="2" type="ORF">CPH92_02395</name>
</gene>
<reference evidence="1 4" key="3">
    <citation type="submission" date="2018-08" db="EMBL/GenBank/DDBJ databases">
        <title>Complete genome of the Arcobacter marinus type strain JCM 15502.</title>
        <authorList>
            <person name="Miller W.G."/>
            <person name="Yee E."/>
            <person name="Huynh S."/>
            <person name="Parker C.T."/>
        </authorList>
    </citation>
    <scope>NUCLEOTIDE SEQUENCE [LARGE SCALE GENOMIC DNA]</scope>
    <source>
        <strain evidence="1 4">JCM 15502</strain>
    </source>
</reference>
<reference evidence="2" key="2">
    <citation type="submission" date="2017-09" db="EMBL/GenBank/DDBJ databases">
        <authorList>
            <person name="Perez-Cataluna A."/>
            <person name="Figueras M.J."/>
            <person name="Salas-Masso N."/>
        </authorList>
    </citation>
    <scope>NUCLEOTIDE SEQUENCE</scope>
    <source>
        <strain evidence="2">CECT 7727</strain>
    </source>
</reference>
<evidence type="ECO:0000313" key="3">
    <source>
        <dbReference type="Proteomes" id="UP000224740"/>
    </source>
</evidence>
<keyword evidence="3" id="KW-1185">Reference proteome</keyword>
<dbReference type="AlphaFoldDB" id="A0A347TKJ7"/>
<dbReference type="EMBL" id="NXAO01000011">
    <property type="protein sequence ID" value="PHO16334.1"/>
    <property type="molecule type" value="Genomic_DNA"/>
</dbReference>
<dbReference type="Proteomes" id="UP000264693">
    <property type="component" value="Chromosome"/>
</dbReference>
<evidence type="ECO:0000313" key="1">
    <source>
        <dbReference type="EMBL" id="AXX87125.1"/>
    </source>
</evidence>
<evidence type="ECO:0000313" key="4">
    <source>
        <dbReference type="Proteomes" id="UP000264693"/>
    </source>
</evidence>
<proteinExistence type="predicted"/>
<organism evidence="1 4">
    <name type="scientific">Malaciobacter marinus</name>
    <dbReference type="NCBI Taxonomy" id="505249"/>
    <lineage>
        <taxon>Bacteria</taxon>
        <taxon>Pseudomonadati</taxon>
        <taxon>Campylobacterota</taxon>
        <taxon>Epsilonproteobacteria</taxon>
        <taxon>Campylobacterales</taxon>
        <taxon>Arcobacteraceae</taxon>
        <taxon>Malaciobacter</taxon>
    </lineage>
</organism>
<reference evidence="3" key="1">
    <citation type="submission" date="2017-09" db="EMBL/GenBank/DDBJ databases">
        <title>Arcobacter canalis sp. nov., a new species isolated from a water canal contaminated with urban sewage.</title>
        <authorList>
            <person name="Perez-Cataluna A."/>
            <person name="Salas-Masso N."/>
            <person name="Figueras M.J."/>
        </authorList>
    </citation>
    <scope>NUCLEOTIDE SEQUENCE [LARGE SCALE GENOMIC DNA]</scope>
    <source>
        <strain evidence="3">CECT 7727</strain>
    </source>
</reference>
<dbReference type="KEGG" id="amar:AMRN_1389"/>
<evidence type="ECO:0000313" key="2">
    <source>
        <dbReference type="EMBL" id="PHO16334.1"/>
    </source>
</evidence>
<dbReference type="RefSeq" id="WP_099310191.1">
    <property type="nucleotide sequence ID" value="NZ_CP032101.1"/>
</dbReference>